<evidence type="ECO:0000313" key="1">
    <source>
        <dbReference type="EMBL" id="PDX57354.1"/>
    </source>
</evidence>
<sequence length="73" mass="8613">MKTSTFNRIFENARSVNIQSNEWFNYAGFFWMQCTEKQLAKMRMLLKAQGCKTTVKNGEEWYILNSGTLIKVH</sequence>
<comment type="caution">
    <text evidence="1">The sequence shown here is derived from an EMBL/GenBank/DDBJ whole genome shotgun (WGS) entry which is preliminary data.</text>
</comment>
<proteinExistence type="predicted"/>
<accession>A0A2A6Z7K8</accession>
<reference evidence="1 2" key="1">
    <citation type="journal article" date="2017" name="Front. Microbiol.">
        <title>New Insights into the Diversity of the Genus Faecalibacterium.</title>
        <authorList>
            <person name="Benevides L."/>
            <person name="Burman S."/>
            <person name="Martin R."/>
            <person name="Robert V."/>
            <person name="Thomas M."/>
            <person name="Miquel S."/>
            <person name="Chain F."/>
            <person name="Sokol H."/>
            <person name="Bermudez-Humaran L.G."/>
            <person name="Morrison M."/>
            <person name="Langella P."/>
            <person name="Azevedo V.A."/>
            <person name="Chatel J.M."/>
            <person name="Soares S."/>
        </authorList>
    </citation>
    <scope>NUCLEOTIDE SEQUENCE [LARGE SCALE GENOMIC DNA]</scope>
    <source>
        <strain evidence="2">CNCM I-4540</strain>
    </source>
</reference>
<gene>
    <name evidence="1" type="ORF">CGS46_12580</name>
</gene>
<protein>
    <submittedName>
        <fullName evidence="1">Uncharacterized protein</fullName>
    </submittedName>
</protein>
<organism evidence="1 2">
    <name type="scientific">Faecalibacterium langellae</name>
    <dbReference type="NCBI Taxonomy" id="3435293"/>
    <lineage>
        <taxon>Bacteria</taxon>
        <taxon>Bacillati</taxon>
        <taxon>Bacillota</taxon>
        <taxon>Clostridia</taxon>
        <taxon>Eubacteriales</taxon>
        <taxon>Oscillospiraceae</taxon>
        <taxon>Faecalibacterium</taxon>
    </lineage>
</organism>
<dbReference type="EMBL" id="NMTQ01000037">
    <property type="protein sequence ID" value="PDX57354.1"/>
    <property type="molecule type" value="Genomic_DNA"/>
</dbReference>
<name>A0A2A6Z7K8_9FIRM</name>
<dbReference type="AlphaFoldDB" id="A0A2A6Z7K8"/>
<keyword evidence="2" id="KW-1185">Reference proteome</keyword>
<dbReference type="RefSeq" id="WP_097777970.1">
    <property type="nucleotide sequence ID" value="NZ_CABHNO010000044.1"/>
</dbReference>
<dbReference type="Proteomes" id="UP000220752">
    <property type="component" value="Unassembled WGS sequence"/>
</dbReference>
<evidence type="ECO:0000313" key="2">
    <source>
        <dbReference type="Proteomes" id="UP000220752"/>
    </source>
</evidence>